<dbReference type="SUPFAM" id="SSF53756">
    <property type="entry name" value="UDP-Glycosyltransferase/glycogen phosphorylase"/>
    <property type="match status" value="1"/>
</dbReference>
<dbReference type="EMBL" id="VLLE01000004">
    <property type="protein sequence ID" value="TWI81613.1"/>
    <property type="molecule type" value="Genomic_DNA"/>
</dbReference>
<evidence type="ECO:0000259" key="3">
    <source>
        <dbReference type="Pfam" id="PF13439"/>
    </source>
</evidence>
<dbReference type="Gene3D" id="3.40.50.2000">
    <property type="entry name" value="Glycogen Phosphorylase B"/>
    <property type="match status" value="2"/>
</dbReference>
<evidence type="ECO:0000256" key="1">
    <source>
        <dbReference type="ARBA" id="ARBA00022679"/>
    </source>
</evidence>
<organism evidence="4 5">
    <name type="scientific">Lacibacter cauensis</name>
    <dbReference type="NCBI Taxonomy" id="510947"/>
    <lineage>
        <taxon>Bacteria</taxon>
        <taxon>Pseudomonadati</taxon>
        <taxon>Bacteroidota</taxon>
        <taxon>Chitinophagia</taxon>
        <taxon>Chitinophagales</taxon>
        <taxon>Chitinophagaceae</taxon>
        <taxon>Lacibacter</taxon>
    </lineage>
</organism>
<protein>
    <submittedName>
        <fullName evidence="4">Glycosyltransferase involved in cell wall biosynthesis</fullName>
    </submittedName>
</protein>
<dbReference type="RefSeq" id="WP_144886799.1">
    <property type="nucleotide sequence ID" value="NZ_VLLE01000004.1"/>
</dbReference>
<accession>A0A562SKH3</accession>
<sequence length="376" mass="43292">MVIAINTKTLLPGKLEGYGYYIDEIFSRIAKNHPEHQFYFFFDRPFDEKFIYATNIHPVVIKPQARFPIAWRVWYNWMLPIYLKRIKADVFVSPDGFCSLNTSVPQCLVVHDLAFLHYPHFISKAHLRYYQKNTKRFLDKAKIVVTVSDYSKQDIQQQFGLSSNKLHIVGNAANAMFQAVSDEVSEKVKLKYTSGAEFFLYTGSIHPRKNLINLLKAFSLFKKRLRSNMKLVVAGRMAWKTEEFTKLLSTFKFRNDVVLTGYLERNELALLTASAYAMVYPSFFEGFAVPPLEALQCGVPAIVSNTSAMPEVGGDAYLYINPQSPEDIAEKMMLMYKDEALRSRLIANGKERVKLYNWNEAAEKMWQCIQLAATTE</sequence>
<dbReference type="Pfam" id="PF13439">
    <property type="entry name" value="Glyco_transf_4"/>
    <property type="match status" value="1"/>
</dbReference>
<evidence type="ECO:0000259" key="2">
    <source>
        <dbReference type="Pfam" id="PF00534"/>
    </source>
</evidence>
<evidence type="ECO:0000313" key="5">
    <source>
        <dbReference type="Proteomes" id="UP000316167"/>
    </source>
</evidence>
<comment type="caution">
    <text evidence="4">The sequence shown here is derived from an EMBL/GenBank/DDBJ whole genome shotgun (WGS) entry which is preliminary data.</text>
</comment>
<dbReference type="CDD" id="cd03809">
    <property type="entry name" value="GT4_MtfB-like"/>
    <property type="match status" value="1"/>
</dbReference>
<proteinExistence type="predicted"/>
<keyword evidence="1 4" id="KW-0808">Transferase</keyword>
<reference evidence="4 5" key="1">
    <citation type="journal article" date="2015" name="Stand. Genomic Sci.">
        <title>Genomic Encyclopedia of Bacterial and Archaeal Type Strains, Phase III: the genomes of soil and plant-associated and newly described type strains.</title>
        <authorList>
            <person name="Whitman W.B."/>
            <person name="Woyke T."/>
            <person name="Klenk H.P."/>
            <person name="Zhou Y."/>
            <person name="Lilburn T.G."/>
            <person name="Beck B.J."/>
            <person name="De Vos P."/>
            <person name="Vandamme P."/>
            <person name="Eisen J.A."/>
            <person name="Garrity G."/>
            <person name="Hugenholtz P."/>
            <person name="Kyrpides N.C."/>
        </authorList>
    </citation>
    <scope>NUCLEOTIDE SEQUENCE [LARGE SCALE GENOMIC DNA]</scope>
    <source>
        <strain evidence="4 5">CGMCC 1.7271</strain>
    </source>
</reference>
<dbReference type="Pfam" id="PF00534">
    <property type="entry name" value="Glycos_transf_1"/>
    <property type="match status" value="1"/>
</dbReference>
<dbReference type="AlphaFoldDB" id="A0A562SKH3"/>
<dbReference type="Proteomes" id="UP000316167">
    <property type="component" value="Unassembled WGS sequence"/>
</dbReference>
<dbReference type="GO" id="GO:0016757">
    <property type="term" value="F:glycosyltransferase activity"/>
    <property type="evidence" value="ECO:0007669"/>
    <property type="project" value="InterPro"/>
</dbReference>
<dbReference type="PANTHER" id="PTHR46401:SF2">
    <property type="entry name" value="GLYCOSYLTRANSFERASE WBBK-RELATED"/>
    <property type="match status" value="1"/>
</dbReference>
<dbReference type="OrthoDB" id="9801609at2"/>
<feature type="domain" description="Glycosyl transferase family 1" evidence="2">
    <location>
        <begin position="190"/>
        <end position="352"/>
    </location>
</feature>
<evidence type="ECO:0000313" key="4">
    <source>
        <dbReference type="EMBL" id="TWI81613.1"/>
    </source>
</evidence>
<keyword evidence="5" id="KW-1185">Reference proteome</keyword>
<dbReference type="InterPro" id="IPR028098">
    <property type="entry name" value="Glyco_trans_4-like_N"/>
</dbReference>
<feature type="domain" description="Glycosyltransferase subfamily 4-like N-terminal" evidence="3">
    <location>
        <begin position="36"/>
        <end position="172"/>
    </location>
</feature>
<gene>
    <name evidence="4" type="ORF">IQ13_2631</name>
</gene>
<name>A0A562SKH3_9BACT</name>
<dbReference type="InterPro" id="IPR001296">
    <property type="entry name" value="Glyco_trans_1"/>
</dbReference>
<dbReference type="PANTHER" id="PTHR46401">
    <property type="entry name" value="GLYCOSYLTRANSFERASE WBBK-RELATED"/>
    <property type="match status" value="1"/>
</dbReference>